<dbReference type="AlphaFoldDB" id="T1F3G1"/>
<evidence type="ECO:0000313" key="3">
    <source>
        <dbReference type="Proteomes" id="UP000015101"/>
    </source>
</evidence>
<accession>T1F3G1</accession>
<dbReference type="EMBL" id="AMQM01003684">
    <property type="status" value="NOT_ANNOTATED_CDS"/>
    <property type="molecule type" value="Genomic_DNA"/>
</dbReference>
<dbReference type="EMBL" id="KB096275">
    <property type="protein sequence ID" value="ESO06785.1"/>
    <property type="molecule type" value="Genomic_DNA"/>
</dbReference>
<sequence length="100" mass="11569">MVEDCCWTILIECEKTMLIQMRQVSIKSHITRQVLSAVGCLPLRSMLYGSLDRGVSTFATETFSSYLLTIMPVYKSTAHLMDRTQKQFKTLFYALIMIYK</sequence>
<proteinExistence type="predicted"/>
<dbReference type="InParanoid" id="T1F3G1"/>
<dbReference type="HOGENOM" id="CLU_2309010_0_0_1"/>
<dbReference type="GeneID" id="20203360"/>
<dbReference type="EnsemblMetazoa" id="HelroT170803">
    <property type="protein sequence ID" value="HelroP170803"/>
    <property type="gene ID" value="HelroG170803"/>
</dbReference>
<name>T1F3G1_HELRO</name>
<dbReference type="Proteomes" id="UP000015101">
    <property type="component" value="Unassembled WGS sequence"/>
</dbReference>
<evidence type="ECO:0000313" key="2">
    <source>
        <dbReference type="EnsemblMetazoa" id="HelroP170803"/>
    </source>
</evidence>
<reference evidence="2" key="3">
    <citation type="submission" date="2015-06" db="UniProtKB">
        <authorList>
            <consortium name="EnsemblMetazoa"/>
        </authorList>
    </citation>
    <scope>IDENTIFICATION</scope>
</reference>
<dbReference type="CTD" id="20203360"/>
<reference evidence="1 3" key="2">
    <citation type="journal article" date="2013" name="Nature">
        <title>Insights into bilaterian evolution from three spiralian genomes.</title>
        <authorList>
            <person name="Simakov O."/>
            <person name="Marletaz F."/>
            <person name="Cho S.J."/>
            <person name="Edsinger-Gonzales E."/>
            <person name="Havlak P."/>
            <person name="Hellsten U."/>
            <person name="Kuo D.H."/>
            <person name="Larsson T."/>
            <person name="Lv J."/>
            <person name="Arendt D."/>
            <person name="Savage R."/>
            <person name="Osoegawa K."/>
            <person name="de Jong P."/>
            <person name="Grimwood J."/>
            <person name="Chapman J.A."/>
            <person name="Shapiro H."/>
            <person name="Aerts A."/>
            <person name="Otillar R.P."/>
            <person name="Terry A.Y."/>
            <person name="Boore J.L."/>
            <person name="Grigoriev I.V."/>
            <person name="Lindberg D.R."/>
            <person name="Seaver E.C."/>
            <person name="Weisblat D.A."/>
            <person name="Putnam N.H."/>
            <person name="Rokhsar D.S."/>
        </authorList>
    </citation>
    <scope>NUCLEOTIDE SEQUENCE</scope>
</reference>
<reference evidence="3" key="1">
    <citation type="submission" date="2012-12" db="EMBL/GenBank/DDBJ databases">
        <authorList>
            <person name="Hellsten U."/>
            <person name="Grimwood J."/>
            <person name="Chapman J.A."/>
            <person name="Shapiro H."/>
            <person name="Aerts A."/>
            <person name="Otillar R.P."/>
            <person name="Terry A.Y."/>
            <person name="Boore J.L."/>
            <person name="Simakov O."/>
            <person name="Marletaz F."/>
            <person name="Cho S.-J."/>
            <person name="Edsinger-Gonzales E."/>
            <person name="Havlak P."/>
            <person name="Kuo D.-H."/>
            <person name="Larsson T."/>
            <person name="Lv J."/>
            <person name="Arendt D."/>
            <person name="Savage R."/>
            <person name="Osoegawa K."/>
            <person name="de Jong P."/>
            <person name="Lindberg D.R."/>
            <person name="Seaver E.C."/>
            <person name="Weisblat D.A."/>
            <person name="Putnam N.H."/>
            <person name="Grigoriev I.V."/>
            <person name="Rokhsar D.S."/>
        </authorList>
    </citation>
    <scope>NUCLEOTIDE SEQUENCE</scope>
</reference>
<dbReference type="KEGG" id="hro:HELRODRAFT_170803"/>
<dbReference type="RefSeq" id="XP_009014881.1">
    <property type="nucleotide sequence ID" value="XM_009016633.1"/>
</dbReference>
<gene>
    <name evidence="2" type="primary">20203360</name>
    <name evidence="1" type="ORF">HELRODRAFT_170803</name>
</gene>
<protein>
    <submittedName>
        <fullName evidence="1 2">Uncharacterized protein</fullName>
    </submittedName>
</protein>
<organism evidence="2 3">
    <name type="scientific">Helobdella robusta</name>
    <name type="common">Californian leech</name>
    <dbReference type="NCBI Taxonomy" id="6412"/>
    <lineage>
        <taxon>Eukaryota</taxon>
        <taxon>Metazoa</taxon>
        <taxon>Spiralia</taxon>
        <taxon>Lophotrochozoa</taxon>
        <taxon>Annelida</taxon>
        <taxon>Clitellata</taxon>
        <taxon>Hirudinea</taxon>
        <taxon>Rhynchobdellida</taxon>
        <taxon>Glossiphoniidae</taxon>
        <taxon>Helobdella</taxon>
    </lineage>
</organism>
<keyword evidence="3" id="KW-1185">Reference proteome</keyword>
<evidence type="ECO:0000313" key="1">
    <source>
        <dbReference type="EMBL" id="ESO06785.1"/>
    </source>
</evidence>